<name>A0A7X0HP53_9ACTN</name>
<dbReference type="AlphaFoldDB" id="A0A7X0HP53"/>
<proteinExistence type="predicted"/>
<accession>A0A7X0HP53</accession>
<evidence type="ECO:0000313" key="3">
    <source>
        <dbReference type="Proteomes" id="UP000540423"/>
    </source>
</evidence>
<evidence type="ECO:0000313" key="2">
    <source>
        <dbReference type="EMBL" id="MBB6439942.1"/>
    </source>
</evidence>
<sequence length="389" mass="41679">MKLTDAQTKALRLILDNPRGVVAWLRGETGFLKIHGNTENRLHSLGLVEAVKIGTNTRAVGTERVEYDITVWTLTPAGYEALGVEAPAAQKAPAAAEDEVLLPLPRRFRAAYEAELAETHADADSAPYRQVWQHVTSGRPTAPRWLLGHLADVAALVAFLAEQSEAHPNTRTARSRGAAELLDLLARHGVRPWPATGHGLRPWGAEAPHCEDCAEPAEHCVPAAVVAAEAAVDQECADQQAAYEARLAAALRMAEDEIAAEYGEHMRPGQCVVWTHPTTGTTAVGIVRSVYRRGPRKPAADVDLVGGPSGSIPAAELGPLPELPDMGELIEDQWLITDKAGETLAHVPGRTREEALAEARKIPAVHAAARRDGGLASRPLWTSDLAESS</sequence>
<comment type="caution">
    <text evidence="2">The sequence shown here is derived from an EMBL/GenBank/DDBJ whole genome shotgun (WGS) entry which is preliminary data.</text>
</comment>
<evidence type="ECO:0000256" key="1">
    <source>
        <dbReference type="SAM" id="MobiDB-lite"/>
    </source>
</evidence>
<organism evidence="2 3">
    <name type="scientific">Streptomyces candidus</name>
    <dbReference type="NCBI Taxonomy" id="67283"/>
    <lineage>
        <taxon>Bacteria</taxon>
        <taxon>Bacillati</taxon>
        <taxon>Actinomycetota</taxon>
        <taxon>Actinomycetes</taxon>
        <taxon>Kitasatosporales</taxon>
        <taxon>Streptomycetaceae</taxon>
        <taxon>Streptomyces</taxon>
    </lineage>
</organism>
<feature type="region of interest" description="Disordered" evidence="1">
    <location>
        <begin position="367"/>
        <end position="389"/>
    </location>
</feature>
<gene>
    <name evidence="2" type="ORF">HNQ79_006455</name>
</gene>
<dbReference type="EMBL" id="JACHEM010000032">
    <property type="protein sequence ID" value="MBB6439942.1"/>
    <property type="molecule type" value="Genomic_DNA"/>
</dbReference>
<dbReference type="RefSeq" id="WP_185036427.1">
    <property type="nucleotide sequence ID" value="NZ_BNBN01000019.1"/>
</dbReference>
<protein>
    <submittedName>
        <fullName evidence="2">Uncharacterized protein</fullName>
    </submittedName>
</protein>
<keyword evidence="3" id="KW-1185">Reference proteome</keyword>
<reference evidence="2 3" key="1">
    <citation type="submission" date="2020-08" db="EMBL/GenBank/DDBJ databases">
        <title>Genomic Encyclopedia of Type Strains, Phase IV (KMG-IV): sequencing the most valuable type-strain genomes for metagenomic binning, comparative biology and taxonomic classification.</title>
        <authorList>
            <person name="Goeker M."/>
        </authorList>
    </citation>
    <scope>NUCLEOTIDE SEQUENCE [LARGE SCALE GENOMIC DNA]</scope>
    <source>
        <strain evidence="2 3">DSM 40141</strain>
    </source>
</reference>
<dbReference type="Proteomes" id="UP000540423">
    <property type="component" value="Unassembled WGS sequence"/>
</dbReference>